<name>A0A6J6U2S5_9ZZZZ</name>
<dbReference type="AlphaFoldDB" id="A0A6J6U2S5"/>
<gene>
    <name evidence="1" type="ORF">UFOPK2816_00921</name>
</gene>
<proteinExistence type="predicted"/>
<reference evidence="1" key="1">
    <citation type="submission" date="2020-05" db="EMBL/GenBank/DDBJ databases">
        <authorList>
            <person name="Chiriac C."/>
            <person name="Salcher M."/>
            <person name="Ghai R."/>
            <person name="Kavagutti S V."/>
        </authorList>
    </citation>
    <scope>NUCLEOTIDE SEQUENCE</scope>
</reference>
<sequence length="69" mass="7788">MTCSHTPTDDIFIFEKLLPKAAEMHPMTATRIPTRYSFEVLPSGKPTKRTIPKNPSANPKYPILVNFSI</sequence>
<accession>A0A6J6U2S5</accession>
<dbReference type="EMBL" id="CAEZZB010000136">
    <property type="protein sequence ID" value="CAB4752883.1"/>
    <property type="molecule type" value="Genomic_DNA"/>
</dbReference>
<organism evidence="1">
    <name type="scientific">freshwater metagenome</name>
    <dbReference type="NCBI Taxonomy" id="449393"/>
    <lineage>
        <taxon>unclassified sequences</taxon>
        <taxon>metagenomes</taxon>
        <taxon>ecological metagenomes</taxon>
    </lineage>
</organism>
<evidence type="ECO:0000313" key="1">
    <source>
        <dbReference type="EMBL" id="CAB4752883.1"/>
    </source>
</evidence>
<protein>
    <submittedName>
        <fullName evidence="1">Unannotated protein</fullName>
    </submittedName>
</protein>